<dbReference type="InterPro" id="IPR050188">
    <property type="entry name" value="RluA_PseudoU_synthase"/>
</dbReference>
<feature type="active site" evidence="6">
    <location>
        <position position="138"/>
    </location>
</feature>
<reference evidence="11 12" key="1">
    <citation type="submission" date="2016-10" db="EMBL/GenBank/DDBJ databases">
        <authorList>
            <person name="de Groot N.N."/>
        </authorList>
    </citation>
    <scope>NUCLEOTIDE SEQUENCE [LARGE SCALE GENOMIC DNA]</scope>
    <source>
        <strain evidence="11 12">BH539</strain>
    </source>
</reference>
<evidence type="ECO:0000256" key="8">
    <source>
        <dbReference type="RuleBase" id="RU362028"/>
    </source>
</evidence>
<dbReference type="PROSITE" id="PS50889">
    <property type="entry name" value="S4"/>
    <property type="match status" value="1"/>
</dbReference>
<evidence type="ECO:0000259" key="10">
    <source>
        <dbReference type="Pfam" id="PF00849"/>
    </source>
</evidence>
<dbReference type="PANTHER" id="PTHR21600:SF44">
    <property type="entry name" value="RIBOSOMAL LARGE SUBUNIT PSEUDOURIDINE SYNTHASE D"/>
    <property type="match status" value="1"/>
</dbReference>
<evidence type="ECO:0000256" key="4">
    <source>
        <dbReference type="ARBA" id="ARBA00036882"/>
    </source>
</evidence>
<evidence type="ECO:0000313" key="12">
    <source>
        <dbReference type="Proteomes" id="UP000198641"/>
    </source>
</evidence>
<dbReference type="Gene3D" id="3.10.290.10">
    <property type="entry name" value="RNA-binding S4 domain"/>
    <property type="match status" value="1"/>
</dbReference>
<dbReference type="STRING" id="284577.SAMN05216571_11110"/>
<gene>
    <name evidence="11" type="ORF">SAMN05216571_11110</name>
</gene>
<evidence type="ECO:0000313" key="11">
    <source>
        <dbReference type="EMBL" id="SDG36395.1"/>
    </source>
</evidence>
<dbReference type="CDD" id="cd02869">
    <property type="entry name" value="PseudoU_synth_RluA_like"/>
    <property type="match status" value="1"/>
</dbReference>
<feature type="domain" description="Pseudouridine synthase RsuA/RluA-like" evidence="10">
    <location>
        <begin position="92"/>
        <end position="241"/>
    </location>
</feature>
<dbReference type="InterPro" id="IPR036986">
    <property type="entry name" value="S4_RNA-bd_sf"/>
</dbReference>
<dbReference type="Pfam" id="PF00849">
    <property type="entry name" value="PseudoU_synth_2"/>
    <property type="match status" value="1"/>
</dbReference>
<evidence type="ECO:0000256" key="2">
    <source>
        <dbReference type="ARBA" id="ARBA00022884"/>
    </source>
</evidence>
<evidence type="ECO:0000256" key="9">
    <source>
        <dbReference type="SAM" id="MobiDB-lite"/>
    </source>
</evidence>
<evidence type="ECO:0000256" key="5">
    <source>
        <dbReference type="ARBA" id="ARBA00056072"/>
    </source>
</evidence>
<dbReference type="NCBIfam" id="TIGR00005">
    <property type="entry name" value="rluA_subfam"/>
    <property type="match status" value="1"/>
</dbReference>
<organism evidence="11 12">
    <name type="scientific">Onishia taeanensis</name>
    <dbReference type="NCBI Taxonomy" id="284577"/>
    <lineage>
        <taxon>Bacteria</taxon>
        <taxon>Pseudomonadati</taxon>
        <taxon>Pseudomonadota</taxon>
        <taxon>Gammaproteobacteria</taxon>
        <taxon>Oceanospirillales</taxon>
        <taxon>Halomonadaceae</taxon>
        <taxon>Onishia</taxon>
    </lineage>
</organism>
<dbReference type="InterPro" id="IPR020103">
    <property type="entry name" value="PsdUridine_synth_cat_dom_sf"/>
</dbReference>
<dbReference type="Gene3D" id="3.30.2350.10">
    <property type="entry name" value="Pseudouridine synthase"/>
    <property type="match status" value="1"/>
</dbReference>
<dbReference type="RefSeq" id="WP_092527007.1">
    <property type="nucleotide sequence ID" value="NZ_FNCI01000011.1"/>
</dbReference>
<comment type="catalytic activity">
    <reaction evidence="8">
        <text>a uridine in RNA = a pseudouridine in RNA</text>
        <dbReference type="Rhea" id="RHEA:48348"/>
        <dbReference type="Rhea" id="RHEA-COMP:12068"/>
        <dbReference type="Rhea" id="RHEA-COMP:12069"/>
        <dbReference type="ChEBI" id="CHEBI:65314"/>
        <dbReference type="ChEBI" id="CHEBI:65315"/>
    </reaction>
</comment>
<sequence length="319" mass="35403">MSETVHRDARIPEAMAGQRFDQVAAEIFADFSRERLKGWIKSGDLTLDGARAKPKDKIYGGEQLVLTAVVEDELRFEPQAIDLDIVHEDAAVLVINKPGGLVVHPAAGNPDGTLLNAVLHHCPALASVPRAGIVHRLDKDTTGLMVVAKTLAAQTQLVEQLQARSVSREYDAIVTGVVTSGGRIEAPIGRHPKDRKRQAVTASGKPAVTHYRVTERFRNHTHVRCKLETGRTHQIRVHMAHQRFPLIGDSLYGGRLKLPPGADDDLKDLLRGFPRQALHARKLAFIHPESGQRLEFRAALPDDMLMLLDYLRDDHETMR</sequence>
<dbReference type="OrthoDB" id="9807829at2"/>
<comment type="similarity">
    <text evidence="1 8">Belongs to the pseudouridine synthase RluA family.</text>
</comment>
<dbReference type="SUPFAM" id="SSF55120">
    <property type="entry name" value="Pseudouridine synthase"/>
    <property type="match status" value="1"/>
</dbReference>
<dbReference type="PROSITE" id="PS01129">
    <property type="entry name" value="PSI_RLU"/>
    <property type="match status" value="1"/>
</dbReference>
<dbReference type="InterPro" id="IPR006224">
    <property type="entry name" value="PsdUridine_synth_RluA-like_CS"/>
</dbReference>
<evidence type="ECO:0000256" key="1">
    <source>
        <dbReference type="ARBA" id="ARBA00010876"/>
    </source>
</evidence>
<dbReference type="Proteomes" id="UP000198641">
    <property type="component" value="Unassembled WGS sequence"/>
</dbReference>
<dbReference type="EC" id="5.4.99.-" evidence="8"/>
<dbReference type="PANTHER" id="PTHR21600">
    <property type="entry name" value="MITOCHONDRIAL RNA PSEUDOURIDINE SYNTHASE"/>
    <property type="match status" value="1"/>
</dbReference>
<protein>
    <recommendedName>
        <fullName evidence="8">Pseudouridine synthase</fullName>
        <ecNumber evidence="8">5.4.99.-</ecNumber>
    </recommendedName>
</protein>
<accession>A0A1G7TM94</accession>
<name>A0A1G7TM94_9GAMM</name>
<dbReference type="NCBIfam" id="NF008385">
    <property type="entry name" value="PRK11180.1"/>
    <property type="match status" value="1"/>
</dbReference>
<comment type="catalytic activity">
    <reaction evidence="4">
        <text>uridine(1911/1915/1917) in 23S rRNA = pseudouridine(1911/1915/1917) in 23S rRNA</text>
        <dbReference type="Rhea" id="RHEA:42524"/>
        <dbReference type="Rhea" id="RHEA-COMP:10097"/>
        <dbReference type="Rhea" id="RHEA-COMP:10098"/>
        <dbReference type="ChEBI" id="CHEBI:65314"/>
        <dbReference type="ChEBI" id="CHEBI:65315"/>
        <dbReference type="EC" id="5.4.99.23"/>
    </reaction>
</comment>
<dbReference type="AlphaFoldDB" id="A0A1G7TM94"/>
<proteinExistence type="inferred from homology"/>
<dbReference type="InterPro" id="IPR006225">
    <property type="entry name" value="PsdUridine_synth_RluC/D"/>
</dbReference>
<dbReference type="GO" id="GO:0003723">
    <property type="term" value="F:RNA binding"/>
    <property type="evidence" value="ECO:0007669"/>
    <property type="project" value="UniProtKB-KW"/>
</dbReference>
<comment type="function">
    <text evidence="5">Responsible for synthesis of pseudouridine from uracil at positions 1911, 1915 and 1917 in 23S ribosomal RNA.</text>
</comment>
<evidence type="ECO:0000256" key="7">
    <source>
        <dbReference type="PROSITE-ProRule" id="PRU00182"/>
    </source>
</evidence>
<feature type="region of interest" description="Disordered" evidence="9">
    <location>
        <begin position="185"/>
        <end position="204"/>
    </location>
</feature>
<dbReference type="GO" id="GO:0160140">
    <property type="term" value="F:23S rRNA pseudouridine(1911/1915/1917) synthase activity"/>
    <property type="evidence" value="ECO:0007669"/>
    <property type="project" value="UniProtKB-EC"/>
</dbReference>
<evidence type="ECO:0000256" key="6">
    <source>
        <dbReference type="PIRSR" id="PIRSR606225-1"/>
    </source>
</evidence>
<dbReference type="EMBL" id="FNCI01000011">
    <property type="protein sequence ID" value="SDG36395.1"/>
    <property type="molecule type" value="Genomic_DNA"/>
</dbReference>
<keyword evidence="3 8" id="KW-0413">Isomerase</keyword>
<keyword evidence="12" id="KW-1185">Reference proteome</keyword>
<dbReference type="GO" id="GO:0000455">
    <property type="term" value="P:enzyme-directed rRNA pseudouridine synthesis"/>
    <property type="evidence" value="ECO:0007669"/>
    <property type="project" value="TreeGrafter"/>
</dbReference>
<dbReference type="InterPro" id="IPR006145">
    <property type="entry name" value="PsdUridine_synth_RsuA/RluA"/>
</dbReference>
<dbReference type="FunFam" id="3.30.2350.10:FF:000006">
    <property type="entry name" value="Pseudouridine synthase"/>
    <property type="match status" value="1"/>
</dbReference>
<evidence type="ECO:0000256" key="3">
    <source>
        <dbReference type="ARBA" id="ARBA00023235"/>
    </source>
</evidence>
<keyword evidence="2 7" id="KW-0694">RNA-binding</keyword>